<comment type="caution">
    <text evidence="1">The sequence shown here is derived from an EMBL/GenBank/DDBJ whole genome shotgun (WGS) entry which is preliminary data.</text>
</comment>
<dbReference type="EMBL" id="MGDF01000089">
    <property type="protein sequence ID" value="OGL45533.1"/>
    <property type="molecule type" value="Genomic_DNA"/>
</dbReference>
<name>A0A1F7RVG3_9BACT</name>
<evidence type="ECO:0000313" key="2">
    <source>
        <dbReference type="Proteomes" id="UP000178435"/>
    </source>
</evidence>
<dbReference type="AlphaFoldDB" id="A0A1F7RVG3"/>
<evidence type="ECO:0000313" key="1">
    <source>
        <dbReference type="EMBL" id="OGL45533.1"/>
    </source>
</evidence>
<sequence length="61" mass="7088">MTYKACVLIAFFYTPVNIFVISTVNSQQVVSRNQEIFGPSLESSIPFYSVHQLIRREKYIN</sequence>
<proteinExistence type="predicted"/>
<organism evidence="1 2">
    <name type="scientific">Candidatus Schekmanbacteria bacterium RBG_16_38_11</name>
    <dbReference type="NCBI Taxonomy" id="1817880"/>
    <lineage>
        <taxon>Bacteria</taxon>
        <taxon>Candidatus Schekmaniibacteriota</taxon>
    </lineage>
</organism>
<accession>A0A1F7RVG3</accession>
<gene>
    <name evidence="1" type="ORF">A2149_06775</name>
</gene>
<dbReference type="Proteomes" id="UP000178435">
    <property type="component" value="Unassembled WGS sequence"/>
</dbReference>
<reference evidence="1 2" key="1">
    <citation type="journal article" date="2016" name="Nat. Commun.">
        <title>Thousands of microbial genomes shed light on interconnected biogeochemical processes in an aquifer system.</title>
        <authorList>
            <person name="Anantharaman K."/>
            <person name="Brown C.T."/>
            <person name="Hug L.A."/>
            <person name="Sharon I."/>
            <person name="Castelle C.J."/>
            <person name="Probst A.J."/>
            <person name="Thomas B.C."/>
            <person name="Singh A."/>
            <person name="Wilkins M.J."/>
            <person name="Karaoz U."/>
            <person name="Brodie E.L."/>
            <person name="Williams K.H."/>
            <person name="Hubbard S.S."/>
            <person name="Banfield J.F."/>
        </authorList>
    </citation>
    <scope>NUCLEOTIDE SEQUENCE [LARGE SCALE GENOMIC DNA]</scope>
</reference>
<protein>
    <submittedName>
        <fullName evidence="1">Uncharacterized protein</fullName>
    </submittedName>
</protein>